<proteinExistence type="inferred from homology"/>
<accession>A0A9X6NMN2</accession>
<dbReference type="Pfam" id="PF00246">
    <property type="entry name" value="Peptidase_M14"/>
    <property type="match status" value="1"/>
</dbReference>
<evidence type="ECO:0000256" key="5">
    <source>
        <dbReference type="SAM" id="Phobius"/>
    </source>
</evidence>
<dbReference type="SUPFAM" id="SSF53187">
    <property type="entry name" value="Zn-dependent exopeptidases"/>
    <property type="match status" value="1"/>
</dbReference>
<evidence type="ECO:0000313" key="8">
    <source>
        <dbReference type="Proteomes" id="UP000192578"/>
    </source>
</evidence>
<dbReference type="EMBL" id="MTYJ01001251">
    <property type="protein sequence ID" value="OWA55681.1"/>
    <property type="molecule type" value="Genomic_DNA"/>
</dbReference>
<evidence type="ECO:0000256" key="2">
    <source>
        <dbReference type="ARBA" id="ARBA00023180"/>
    </source>
</evidence>
<keyword evidence="5" id="KW-1133">Transmembrane helix</keyword>
<protein>
    <submittedName>
        <fullName evidence="7">Carboxypeptidase E</fullName>
    </submittedName>
</protein>
<feature type="transmembrane region" description="Helical" evidence="5">
    <location>
        <begin position="238"/>
        <end position="257"/>
    </location>
</feature>
<dbReference type="Proteomes" id="UP000192578">
    <property type="component" value="Unassembled WGS sequence"/>
</dbReference>
<keyword evidence="5" id="KW-0472">Membrane</keyword>
<dbReference type="GO" id="GO:0004181">
    <property type="term" value="F:metallocarboxypeptidase activity"/>
    <property type="evidence" value="ECO:0007669"/>
    <property type="project" value="InterPro"/>
</dbReference>
<feature type="domain" description="Peptidase M14" evidence="6">
    <location>
        <begin position="1"/>
        <end position="79"/>
    </location>
</feature>
<comment type="caution">
    <text evidence="7">The sequence shown here is derived from an EMBL/GenBank/DDBJ whole genome shotgun (WGS) entry which is preliminary data.</text>
</comment>
<dbReference type="AlphaFoldDB" id="A0A9X6NMN2"/>
<keyword evidence="2" id="KW-0325">Glycoprotein</keyword>
<keyword evidence="5" id="KW-0812">Transmembrane</keyword>
<dbReference type="Gene3D" id="2.60.40.1120">
    <property type="entry name" value="Carboxypeptidase-like, regulatory domain"/>
    <property type="match status" value="1"/>
</dbReference>
<gene>
    <name evidence="7" type="ORF">BV898_20069</name>
</gene>
<dbReference type="PANTHER" id="PTHR11532:SF62">
    <property type="entry name" value="CARBOXYPEPTIDASE D"/>
    <property type="match status" value="1"/>
</dbReference>
<reference evidence="8" key="1">
    <citation type="submission" date="2017-01" db="EMBL/GenBank/DDBJ databases">
        <title>Comparative genomics of anhydrobiosis in the tardigrade Hypsibius dujardini.</title>
        <authorList>
            <person name="Yoshida Y."/>
            <person name="Koutsovoulos G."/>
            <person name="Laetsch D."/>
            <person name="Stevens L."/>
            <person name="Kumar S."/>
            <person name="Horikawa D."/>
            <person name="Ishino K."/>
            <person name="Komine S."/>
            <person name="Tomita M."/>
            <person name="Blaxter M."/>
            <person name="Arakawa K."/>
        </authorList>
    </citation>
    <scope>NUCLEOTIDE SEQUENCE [LARGE SCALE GENOMIC DNA]</scope>
    <source>
        <strain evidence="8">Z151</strain>
    </source>
</reference>
<sequence>MFEGHPCPRYNQDEFFRDGITNGAKWYPVAGGMQDWNYLNSNTFEITVELGCWKYPNPEYLQQFWQVNKRPLIAYLMEVHKGVHGFVRDDQNRPIANATIRVEGINHNVVSNADGDYWRLLAPGDYRITALKKGYTVARRKVTVVKDAPATVVNFQLASQQPEDNSAVREDGNAPQQFDEASREPVTVSIEDEFREFPHQQLVVPSVIPPLAPTTKRHTAPTGPSSEVAMRGGAPSQGASVGLSAFIILLLICEFYLGF</sequence>
<dbReference type="GO" id="GO:0006518">
    <property type="term" value="P:peptide metabolic process"/>
    <property type="evidence" value="ECO:0007669"/>
    <property type="project" value="TreeGrafter"/>
</dbReference>
<dbReference type="CDD" id="cd11308">
    <property type="entry name" value="Peptidase_M14NE-CP-C_like"/>
    <property type="match status" value="1"/>
</dbReference>
<dbReference type="GO" id="GO:0016485">
    <property type="term" value="P:protein processing"/>
    <property type="evidence" value="ECO:0007669"/>
    <property type="project" value="TreeGrafter"/>
</dbReference>
<organism evidence="7 8">
    <name type="scientific">Hypsibius exemplaris</name>
    <name type="common">Freshwater tardigrade</name>
    <dbReference type="NCBI Taxonomy" id="2072580"/>
    <lineage>
        <taxon>Eukaryota</taxon>
        <taxon>Metazoa</taxon>
        <taxon>Ecdysozoa</taxon>
        <taxon>Tardigrada</taxon>
        <taxon>Eutardigrada</taxon>
        <taxon>Parachela</taxon>
        <taxon>Hypsibioidea</taxon>
        <taxon>Hypsibiidae</taxon>
        <taxon>Hypsibius</taxon>
    </lineage>
</organism>
<dbReference type="GO" id="GO:0005615">
    <property type="term" value="C:extracellular space"/>
    <property type="evidence" value="ECO:0007669"/>
    <property type="project" value="TreeGrafter"/>
</dbReference>
<evidence type="ECO:0000256" key="1">
    <source>
        <dbReference type="ARBA" id="ARBA00005988"/>
    </source>
</evidence>
<evidence type="ECO:0000313" key="7">
    <source>
        <dbReference type="EMBL" id="OWA55681.1"/>
    </source>
</evidence>
<keyword evidence="8" id="KW-1185">Reference proteome</keyword>
<evidence type="ECO:0000256" key="4">
    <source>
        <dbReference type="SAM" id="MobiDB-lite"/>
    </source>
</evidence>
<dbReference type="Gene3D" id="3.40.630.10">
    <property type="entry name" value="Zn peptidases"/>
    <property type="match status" value="1"/>
</dbReference>
<dbReference type="InterPro" id="IPR008969">
    <property type="entry name" value="CarboxyPept-like_regulatory"/>
</dbReference>
<feature type="region of interest" description="Disordered" evidence="4">
    <location>
        <begin position="210"/>
        <end position="234"/>
    </location>
</feature>
<dbReference type="InterPro" id="IPR050753">
    <property type="entry name" value="Peptidase_M14_domain"/>
</dbReference>
<evidence type="ECO:0000256" key="3">
    <source>
        <dbReference type="PROSITE-ProRule" id="PRU01379"/>
    </source>
</evidence>
<feature type="region of interest" description="Disordered" evidence="4">
    <location>
        <begin position="159"/>
        <end position="184"/>
    </location>
</feature>
<keyword evidence="7" id="KW-0378">Hydrolase</keyword>
<dbReference type="PROSITE" id="PS52035">
    <property type="entry name" value="PEPTIDASE_M14"/>
    <property type="match status" value="1"/>
</dbReference>
<dbReference type="SUPFAM" id="SSF49464">
    <property type="entry name" value="Carboxypeptidase regulatory domain-like"/>
    <property type="match status" value="1"/>
</dbReference>
<keyword evidence="7" id="KW-0121">Carboxypeptidase</keyword>
<evidence type="ECO:0000259" key="6">
    <source>
        <dbReference type="PROSITE" id="PS52035"/>
    </source>
</evidence>
<dbReference type="PANTHER" id="PTHR11532">
    <property type="entry name" value="PROTEASE M14 CARBOXYPEPTIDASE"/>
    <property type="match status" value="1"/>
</dbReference>
<keyword evidence="7" id="KW-0645">Protease</keyword>
<dbReference type="OrthoDB" id="10249045at2759"/>
<dbReference type="InterPro" id="IPR000834">
    <property type="entry name" value="Peptidase_M14"/>
</dbReference>
<dbReference type="FunFam" id="2.60.40.1120:FF:000004">
    <property type="entry name" value="Carboxypeptidase E"/>
    <property type="match status" value="1"/>
</dbReference>
<feature type="active site" description="Proton donor/acceptor" evidence="3">
    <location>
        <position position="49"/>
    </location>
</feature>
<name>A0A9X6NMN2_HYPEX</name>
<comment type="similarity">
    <text evidence="1 3">Belongs to the peptidase M14 family.</text>
</comment>
<dbReference type="GO" id="GO:0008270">
    <property type="term" value="F:zinc ion binding"/>
    <property type="evidence" value="ECO:0007669"/>
    <property type="project" value="InterPro"/>
</dbReference>
<dbReference type="Pfam" id="PF13620">
    <property type="entry name" value="CarboxypepD_reg"/>
    <property type="match status" value="1"/>
</dbReference>